<feature type="non-terminal residue" evidence="5">
    <location>
        <position position="1"/>
    </location>
</feature>
<dbReference type="Proteomes" id="UP001189429">
    <property type="component" value="Unassembled WGS sequence"/>
</dbReference>
<organism evidence="5 6">
    <name type="scientific">Prorocentrum cordatum</name>
    <dbReference type="NCBI Taxonomy" id="2364126"/>
    <lineage>
        <taxon>Eukaryota</taxon>
        <taxon>Sar</taxon>
        <taxon>Alveolata</taxon>
        <taxon>Dinophyceae</taxon>
        <taxon>Prorocentrales</taxon>
        <taxon>Prorocentraceae</taxon>
        <taxon>Prorocentrum</taxon>
    </lineage>
</organism>
<dbReference type="Pfam" id="PF00088">
    <property type="entry name" value="Trefoil"/>
    <property type="match status" value="1"/>
</dbReference>
<evidence type="ECO:0000256" key="2">
    <source>
        <dbReference type="SAM" id="MobiDB-lite"/>
    </source>
</evidence>
<protein>
    <recommendedName>
        <fullName evidence="4">PDZ domain-containing protein</fullName>
    </recommendedName>
</protein>
<evidence type="ECO:0000256" key="3">
    <source>
        <dbReference type="SAM" id="Phobius"/>
    </source>
</evidence>
<evidence type="ECO:0000259" key="4">
    <source>
        <dbReference type="PROSITE" id="PS50106"/>
    </source>
</evidence>
<comment type="caution">
    <text evidence="5">The sequence shown here is derived from an EMBL/GenBank/DDBJ whole genome shotgun (WGS) entry which is preliminary data.</text>
</comment>
<dbReference type="EMBL" id="CAUYUJ010020371">
    <property type="protein sequence ID" value="CAK0897684.1"/>
    <property type="molecule type" value="Genomic_DNA"/>
</dbReference>
<dbReference type="PROSITE" id="PS50106">
    <property type="entry name" value="PDZ"/>
    <property type="match status" value="1"/>
</dbReference>
<dbReference type="CDD" id="cd00111">
    <property type="entry name" value="Trefoil"/>
    <property type="match status" value="1"/>
</dbReference>
<dbReference type="InterPro" id="IPR044913">
    <property type="entry name" value="P_trefoil_dom_sf"/>
</dbReference>
<keyword evidence="1" id="KW-1015">Disulfide bond</keyword>
<evidence type="ECO:0000313" key="6">
    <source>
        <dbReference type="Proteomes" id="UP001189429"/>
    </source>
</evidence>
<keyword evidence="3" id="KW-0472">Membrane</keyword>
<reference evidence="5" key="1">
    <citation type="submission" date="2023-10" db="EMBL/GenBank/DDBJ databases">
        <authorList>
            <person name="Chen Y."/>
            <person name="Shah S."/>
            <person name="Dougan E. K."/>
            <person name="Thang M."/>
            <person name="Chan C."/>
        </authorList>
    </citation>
    <scope>NUCLEOTIDE SEQUENCE [LARGE SCALE GENOMIC DNA]</scope>
</reference>
<feature type="region of interest" description="Disordered" evidence="2">
    <location>
        <begin position="1"/>
        <end position="36"/>
    </location>
</feature>
<keyword evidence="6" id="KW-1185">Reference proteome</keyword>
<feature type="transmembrane region" description="Helical" evidence="3">
    <location>
        <begin position="49"/>
        <end position="69"/>
    </location>
</feature>
<dbReference type="InterPro" id="IPR001478">
    <property type="entry name" value="PDZ"/>
</dbReference>
<dbReference type="Gene3D" id="4.10.110.10">
    <property type="entry name" value="Spasmolytic Protein, domain 1"/>
    <property type="match status" value="1"/>
</dbReference>
<proteinExistence type="predicted"/>
<gene>
    <name evidence="5" type="ORF">PCOR1329_LOCUS75795</name>
</gene>
<evidence type="ECO:0000313" key="5">
    <source>
        <dbReference type="EMBL" id="CAK0897684.1"/>
    </source>
</evidence>
<feature type="domain" description="PDZ" evidence="4">
    <location>
        <begin position="108"/>
        <end position="184"/>
    </location>
</feature>
<accession>A0ABN9XF60</accession>
<sequence>DKPAEEPKQQKAASAAETKKAEKKKTKTDEELSPSGLSGLLQQRRQRPIFFVIHFVVCAWLILVSGYSACDVKTSKRKDCGYDGISTSECVSIACFIKDGAKVEKSIKLEKGASLGLSVAENTDSNELTVTAVTGAAAEESLGEDRVFVGDGITKVGKETKLKTMRKALAEAGQAQTLRIKRSKLPSYRGRGSA</sequence>
<dbReference type="SUPFAM" id="SSF57492">
    <property type="entry name" value="Trefoil"/>
    <property type="match status" value="1"/>
</dbReference>
<name>A0ABN9XF60_9DINO</name>
<keyword evidence="3" id="KW-1133">Transmembrane helix</keyword>
<dbReference type="InterPro" id="IPR000519">
    <property type="entry name" value="P_trefoil_dom"/>
</dbReference>
<keyword evidence="3" id="KW-0812">Transmembrane</keyword>
<evidence type="ECO:0000256" key="1">
    <source>
        <dbReference type="ARBA" id="ARBA00023157"/>
    </source>
</evidence>